<protein>
    <submittedName>
        <fullName evidence="1">Uncharacterized protein</fullName>
    </submittedName>
</protein>
<dbReference type="OMA" id="THYGWGV"/>
<dbReference type="SUPFAM" id="SSF52266">
    <property type="entry name" value="SGNH hydrolase"/>
    <property type="match status" value="1"/>
</dbReference>
<dbReference type="InParanoid" id="A7T1H3"/>
<dbReference type="PANTHER" id="PTHR20003">
    <property type="entry name" value="GLYCOPROTEIN-RELATED"/>
    <property type="match status" value="1"/>
</dbReference>
<gene>
    <name evidence="1" type="ORF">NEMVEDRAFT_v1g220927</name>
</gene>
<accession>A7T1H3</accession>
<reference evidence="1 2" key="1">
    <citation type="journal article" date="2007" name="Science">
        <title>Sea anemone genome reveals ancestral eumetazoan gene repertoire and genomic organization.</title>
        <authorList>
            <person name="Putnam N.H."/>
            <person name="Srivastava M."/>
            <person name="Hellsten U."/>
            <person name="Dirks B."/>
            <person name="Chapman J."/>
            <person name="Salamov A."/>
            <person name="Terry A."/>
            <person name="Shapiro H."/>
            <person name="Lindquist E."/>
            <person name="Kapitonov V.V."/>
            <person name="Jurka J."/>
            <person name="Genikhovich G."/>
            <person name="Grigoriev I.V."/>
            <person name="Lucas S.M."/>
            <person name="Steele R.E."/>
            <person name="Finnerty J.R."/>
            <person name="Technau U."/>
            <person name="Martindale M.Q."/>
            <person name="Rokhsar D.S."/>
        </authorList>
    </citation>
    <scope>NUCLEOTIDE SEQUENCE [LARGE SCALE GENOMIC DNA]</scope>
    <source>
        <strain evidence="2">CH2 X CH6</strain>
    </source>
</reference>
<keyword evidence="2" id="KW-1185">Reference proteome</keyword>
<dbReference type="eggNOG" id="ENOG502SCW0">
    <property type="taxonomic scope" value="Eukaryota"/>
</dbReference>
<dbReference type="EMBL" id="DS470112">
    <property type="protein sequence ID" value="EDO30192.1"/>
    <property type="molecule type" value="Genomic_DNA"/>
</dbReference>
<sequence length="568" mass="64932">MSIWLLNLENLGAKPVKRRYKKRALYKRNVTSQKHLRAKATLEKDKAKDQNIKKLLSKHSTIQGSTLPEEMRLCRYELVEIMLKAGIPLAEVDVLRPFLENPAARLAWKTRKGTSMKLRSETRWFSNNEVLDLVTQYYGDVEPFLRENDHLSPMCRAKLLEVFDDPEATRRRYKSLVVTILGALALIVFHYTKNNEANFRQNTVYRVKQCTNILEILRSGKWREKQGLTDKDKQTRYRMDLSLREFRGIPVLTRTDLQCGTGFPVSAPKFGQSLPAECDRAGIKPCCNENIGLCGSGPENCKCSKCTDFQTVISAELFDWVTLNKTCEIKTHESRDACEIVSSRLTNLIIVGDSLMRHFSNALLLLFTGDFTSGAHARASAATTDCSGEGQFVDSGRSMCHEKLARTREDTNKEFCKDSPYFGYKFNESYSINHAGKVMELVRDNLGRRSLIVIGIGLHDGLSAQRTIDNFLEPILQLVEDADWPKILWVTTHAQGFVKPLEFRRKQGNHRVLAFNEKIHRYLKKRNIPVFDVYPMTSGVYSYDGTHYGIGVNLLKARMLVNYIEDTF</sequence>
<proteinExistence type="predicted"/>
<dbReference type="HOGENOM" id="CLU_034888_0_0_1"/>
<evidence type="ECO:0000313" key="2">
    <source>
        <dbReference type="Proteomes" id="UP000001593"/>
    </source>
</evidence>
<evidence type="ECO:0000313" key="1">
    <source>
        <dbReference type="EMBL" id="EDO30192.1"/>
    </source>
</evidence>
<dbReference type="PANTHER" id="PTHR20003:SF7">
    <property type="entry name" value="SGNH DOMAIN-CONTAINING PROTEIN"/>
    <property type="match status" value="1"/>
</dbReference>
<dbReference type="PhylomeDB" id="A7T1H3"/>
<dbReference type="AlphaFoldDB" id="A7T1H3"/>
<dbReference type="InterPro" id="IPR036514">
    <property type="entry name" value="SGNH_hydro_sf"/>
</dbReference>
<dbReference type="Proteomes" id="UP000001593">
    <property type="component" value="Unassembled WGS sequence"/>
</dbReference>
<name>A7T1H3_NEMVE</name>
<organism evidence="1 2">
    <name type="scientific">Nematostella vectensis</name>
    <name type="common">Starlet sea anemone</name>
    <dbReference type="NCBI Taxonomy" id="45351"/>
    <lineage>
        <taxon>Eukaryota</taxon>
        <taxon>Metazoa</taxon>
        <taxon>Cnidaria</taxon>
        <taxon>Anthozoa</taxon>
        <taxon>Hexacorallia</taxon>
        <taxon>Actiniaria</taxon>
        <taxon>Edwardsiidae</taxon>
        <taxon>Nematostella</taxon>
    </lineage>
</organism>
<dbReference type="Gene3D" id="3.40.50.1110">
    <property type="entry name" value="SGNH hydrolase"/>
    <property type="match status" value="1"/>
</dbReference>